<name>A0A1G2QF48_9BACT</name>
<organism evidence="1 2">
    <name type="scientific">Candidatus Vogelbacteria bacterium RIFOXYB1_FULL_42_16</name>
    <dbReference type="NCBI Taxonomy" id="1802436"/>
    <lineage>
        <taxon>Bacteria</taxon>
        <taxon>Candidatus Vogeliibacteriota</taxon>
    </lineage>
</organism>
<comment type="caution">
    <text evidence="1">The sequence shown here is derived from an EMBL/GenBank/DDBJ whole genome shotgun (WGS) entry which is preliminary data.</text>
</comment>
<dbReference type="Proteomes" id="UP000176222">
    <property type="component" value="Unassembled WGS sequence"/>
</dbReference>
<evidence type="ECO:0000313" key="2">
    <source>
        <dbReference type="Proteomes" id="UP000176222"/>
    </source>
</evidence>
<dbReference type="AlphaFoldDB" id="A0A1G2QF48"/>
<proteinExistence type="predicted"/>
<gene>
    <name evidence="1" type="ORF">A2370_00740</name>
</gene>
<evidence type="ECO:0000313" key="1">
    <source>
        <dbReference type="EMBL" id="OHA59033.1"/>
    </source>
</evidence>
<accession>A0A1G2QF48</accession>
<dbReference type="EMBL" id="MHTH01000006">
    <property type="protein sequence ID" value="OHA59033.1"/>
    <property type="molecule type" value="Genomic_DNA"/>
</dbReference>
<dbReference type="STRING" id="1802436.A2370_00740"/>
<reference evidence="1 2" key="1">
    <citation type="journal article" date="2016" name="Nat. Commun.">
        <title>Thousands of microbial genomes shed light on interconnected biogeochemical processes in an aquifer system.</title>
        <authorList>
            <person name="Anantharaman K."/>
            <person name="Brown C.T."/>
            <person name="Hug L.A."/>
            <person name="Sharon I."/>
            <person name="Castelle C.J."/>
            <person name="Probst A.J."/>
            <person name="Thomas B.C."/>
            <person name="Singh A."/>
            <person name="Wilkins M.J."/>
            <person name="Karaoz U."/>
            <person name="Brodie E.L."/>
            <person name="Williams K.H."/>
            <person name="Hubbard S.S."/>
            <person name="Banfield J.F."/>
        </authorList>
    </citation>
    <scope>NUCLEOTIDE SEQUENCE [LARGE SCALE GENOMIC DNA]</scope>
</reference>
<protein>
    <submittedName>
        <fullName evidence="1">Uncharacterized protein</fullName>
    </submittedName>
</protein>
<sequence>MKTPDQMVPYLKEKKMDIEKKELHQPVLHILKETAEKFRSLDQEADVALQSKRDTATYKQKLEERAKLLINLPNLLSGKLEDLDSEVKQRIVRDIEWFATSANEALENNNGFALGVLLTHQGSKNTDKNDLEELIALLEK</sequence>